<accession>A0A4R6WLT1</accession>
<comment type="caution">
    <text evidence="2">The sequence shown here is derived from an EMBL/GenBank/DDBJ whole genome shotgun (WGS) entry which is preliminary data.</text>
</comment>
<dbReference type="Pfam" id="PF14082">
    <property type="entry name" value="SduA_C"/>
    <property type="match status" value="1"/>
</dbReference>
<dbReference type="EMBL" id="SNYV01000011">
    <property type="protein sequence ID" value="TDQ79758.1"/>
    <property type="molecule type" value="Genomic_DNA"/>
</dbReference>
<sequence>MAKTITQNKPEEYLKNRNKTKEIYFFKDIDNGIDQISREVFLNRDKEIHYPTPYKGKSKYINIDKFTYIGFEKKLPVGINKVSTFGYGFTKTLRPLGEFLDQLKINEVVIEKNGKVEIDIKKHVIYLSDSKLNELNKAFTSLNSKQKSERERTSQQYMHDYFPNDIEEPLKNYTSGALASTLLDWGNSMSEFSETDKQSIKNLFEKLTLLPNFFSETSLAKTKEIIDNKFINAALKDFDKIFTGTSDTLGLEKKWQKFLKDHSWIFSTLFAYPVILYQDEAYVGGNTVSNRGGKYNDFLIKGGLSNNVSFVEIKTHLTNLLQSSPYRGDNVFAASKELSGCIGQVLNQRDQFQKSYFTLMQGKNDIQTFNPKALVLIGNYSALKEEQKGAFELFRSNSKDVDILTFDELRIKIESLQKIITGNANKPTVKKKN</sequence>
<keyword evidence="3" id="KW-1185">Reference proteome</keyword>
<dbReference type="OrthoDB" id="784881at2"/>
<evidence type="ECO:0000259" key="1">
    <source>
        <dbReference type="Pfam" id="PF14082"/>
    </source>
</evidence>
<dbReference type="InterPro" id="IPR025359">
    <property type="entry name" value="SduA_C"/>
</dbReference>
<evidence type="ECO:0000313" key="3">
    <source>
        <dbReference type="Proteomes" id="UP000295292"/>
    </source>
</evidence>
<name>A0A4R6WLT1_9SPHI</name>
<protein>
    <submittedName>
        <fullName evidence="2">Uncharacterized protein DUF4263</fullName>
    </submittedName>
</protein>
<gene>
    <name evidence="2" type="ORF">CLV99_1206</name>
</gene>
<feature type="domain" description="Shedu protein SduA C-terminal" evidence="1">
    <location>
        <begin position="252"/>
        <end position="409"/>
    </location>
</feature>
<dbReference type="Proteomes" id="UP000295292">
    <property type="component" value="Unassembled WGS sequence"/>
</dbReference>
<organism evidence="2 3">
    <name type="scientific">Sphingobacterium yanglingense</name>
    <dbReference type="NCBI Taxonomy" id="1437280"/>
    <lineage>
        <taxon>Bacteria</taxon>
        <taxon>Pseudomonadati</taxon>
        <taxon>Bacteroidota</taxon>
        <taxon>Sphingobacteriia</taxon>
        <taxon>Sphingobacteriales</taxon>
        <taxon>Sphingobacteriaceae</taxon>
        <taxon>Sphingobacterium</taxon>
    </lineage>
</organism>
<evidence type="ECO:0000313" key="2">
    <source>
        <dbReference type="EMBL" id="TDQ79758.1"/>
    </source>
</evidence>
<reference evidence="2 3" key="1">
    <citation type="submission" date="2019-03" db="EMBL/GenBank/DDBJ databases">
        <title>Genomic Encyclopedia of Archaeal and Bacterial Type Strains, Phase II (KMG-II): from individual species to whole genera.</title>
        <authorList>
            <person name="Goeker M."/>
        </authorList>
    </citation>
    <scope>NUCLEOTIDE SEQUENCE [LARGE SCALE GENOMIC DNA]</scope>
    <source>
        <strain evidence="2 3">DSM 28353</strain>
    </source>
</reference>
<dbReference type="AlphaFoldDB" id="A0A4R6WLT1"/>
<proteinExistence type="predicted"/>
<dbReference type="RefSeq" id="WP_133583524.1">
    <property type="nucleotide sequence ID" value="NZ_SNYV01000011.1"/>
</dbReference>